<dbReference type="Proteomes" id="UP001162501">
    <property type="component" value="Chromosome 20"/>
</dbReference>
<dbReference type="EMBL" id="OX596104">
    <property type="protein sequence ID" value="CAI9700129.1"/>
    <property type="molecule type" value="Genomic_DNA"/>
</dbReference>
<accession>A0ACB0EI21</accession>
<protein>
    <submittedName>
        <fullName evidence="1">Uncharacterized protein</fullName>
    </submittedName>
</protein>
<evidence type="ECO:0000313" key="2">
    <source>
        <dbReference type="Proteomes" id="UP001162501"/>
    </source>
</evidence>
<proteinExistence type="predicted"/>
<name>A0ACB0EI21_RANTA</name>
<gene>
    <name evidence="1" type="ORF">MRATA1EN3_LOCUS11342</name>
</gene>
<organism evidence="1 2">
    <name type="scientific">Rangifer tarandus platyrhynchus</name>
    <name type="common">Svalbard reindeer</name>
    <dbReference type="NCBI Taxonomy" id="3082113"/>
    <lineage>
        <taxon>Eukaryota</taxon>
        <taxon>Metazoa</taxon>
        <taxon>Chordata</taxon>
        <taxon>Craniata</taxon>
        <taxon>Vertebrata</taxon>
        <taxon>Euteleostomi</taxon>
        <taxon>Mammalia</taxon>
        <taxon>Eutheria</taxon>
        <taxon>Laurasiatheria</taxon>
        <taxon>Artiodactyla</taxon>
        <taxon>Ruminantia</taxon>
        <taxon>Pecora</taxon>
        <taxon>Cervidae</taxon>
        <taxon>Odocoileinae</taxon>
        <taxon>Rangifer</taxon>
    </lineage>
</organism>
<evidence type="ECO:0000313" key="1">
    <source>
        <dbReference type="EMBL" id="CAI9700129.1"/>
    </source>
</evidence>
<sequence>MPVAWAWPSLAPGAEGRMALETPGPGGRLLRKSLGEAGGDGRLWAGMPTLSGGVSSCCRSPLAASWSLVPLVFIAKGPFSAGREQSVWLLSSLPPQQLSGSCQSKYQASYCRRLQAASFSVRDTCHQKVSSDKLALVGGSVYSLRAAFSRHFCVRSSFIDVQRAPSSSTVVF</sequence>
<reference evidence="1" key="1">
    <citation type="submission" date="2023-05" db="EMBL/GenBank/DDBJ databases">
        <authorList>
            <consortium name="ELIXIR-Norway"/>
        </authorList>
    </citation>
    <scope>NUCLEOTIDE SEQUENCE</scope>
</reference>